<feature type="region of interest" description="Disordered" evidence="1">
    <location>
        <begin position="57"/>
        <end position="134"/>
    </location>
</feature>
<dbReference type="EMBL" id="JATAAI010000007">
    <property type="protein sequence ID" value="KAK1744194.1"/>
    <property type="molecule type" value="Genomic_DNA"/>
</dbReference>
<feature type="compositionally biased region" description="Acidic residues" evidence="1">
    <location>
        <begin position="118"/>
        <end position="127"/>
    </location>
</feature>
<feature type="compositionally biased region" description="Acidic residues" evidence="1">
    <location>
        <begin position="64"/>
        <end position="79"/>
    </location>
</feature>
<accession>A0AAD9DFF5</accession>
<dbReference type="AlphaFoldDB" id="A0AAD9DFF5"/>
<protein>
    <submittedName>
        <fullName evidence="2">Uncharacterized protein</fullName>
    </submittedName>
</protein>
<feature type="compositionally biased region" description="Polar residues" evidence="1">
    <location>
        <begin position="95"/>
        <end position="113"/>
    </location>
</feature>
<dbReference type="Proteomes" id="UP001224775">
    <property type="component" value="Unassembled WGS sequence"/>
</dbReference>
<gene>
    <name evidence="2" type="ORF">QTG54_004727</name>
</gene>
<keyword evidence="3" id="KW-1185">Reference proteome</keyword>
<reference evidence="2" key="1">
    <citation type="submission" date="2023-06" db="EMBL/GenBank/DDBJ databases">
        <title>Survivors Of The Sea: Transcriptome response of Skeletonema marinoi to long-term dormancy.</title>
        <authorList>
            <person name="Pinder M.I.M."/>
            <person name="Kourtchenko O."/>
            <person name="Robertson E.K."/>
            <person name="Larsson T."/>
            <person name="Maumus F."/>
            <person name="Osuna-Cruz C.M."/>
            <person name="Vancaester E."/>
            <person name="Stenow R."/>
            <person name="Vandepoele K."/>
            <person name="Ploug H."/>
            <person name="Bruchert V."/>
            <person name="Godhe A."/>
            <person name="Topel M."/>
        </authorList>
    </citation>
    <scope>NUCLEOTIDE SEQUENCE</scope>
    <source>
        <strain evidence="2">R05AC</strain>
    </source>
</reference>
<evidence type="ECO:0000313" key="2">
    <source>
        <dbReference type="EMBL" id="KAK1744194.1"/>
    </source>
</evidence>
<evidence type="ECO:0000313" key="3">
    <source>
        <dbReference type="Proteomes" id="UP001224775"/>
    </source>
</evidence>
<proteinExistence type="predicted"/>
<organism evidence="2 3">
    <name type="scientific">Skeletonema marinoi</name>
    <dbReference type="NCBI Taxonomy" id="267567"/>
    <lineage>
        <taxon>Eukaryota</taxon>
        <taxon>Sar</taxon>
        <taxon>Stramenopiles</taxon>
        <taxon>Ochrophyta</taxon>
        <taxon>Bacillariophyta</taxon>
        <taxon>Coscinodiscophyceae</taxon>
        <taxon>Thalassiosirophycidae</taxon>
        <taxon>Thalassiosirales</taxon>
        <taxon>Skeletonemataceae</taxon>
        <taxon>Skeletonema</taxon>
        <taxon>Skeletonema marinoi-dohrnii complex</taxon>
    </lineage>
</organism>
<name>A0AAD9DFF5_9STRA</name>
<sequence length="134" mass="15001">MADDIRRAEYEDVRMYARLVVGMQSQCVASGYVHPRTRQILQDIVKTKEANDQELEALHHHQEEDDSGWDVNYIEEQEEYGSQAPPCHQMGARISSVSPDNIVKAQSNSSMSNAPGADVDDNDDGEEGVFSMDL</sequence>
<comment type="caution">
    <text evidence="2">The sequence shown here is derived from an EMBL/GenBank/DDBJ whole genome shotgun (WGS) entry which is preliminary data.</text>
</comment>
<evidence type="ECO:0000256" key="1">
    <source>
        <dbReference type="SAM" id="MobiDB-lite"/>
    </source>
</evidence>